<keyword evidence="2" id="KW-0472">Membrane</keyword>
<reference evidence="3 4" key="1">
    <citation type="submission" date="2019-03" db="EMBL/GenBank/DDBJ databases">
        <authorList>
            <person name="Gonzalez-Pimentel J.L."/>
        </authorList>
    </citation>
    <scope>NUCLEOTIDE SEQUENCE [LARGE SCALE GENOMIC DNA]</scope>
    <source>
        <strain evidence="3 4">JCM 31289</strain>
    </source>
</reference>
<feature type="compositionally biased region" description="Gly residues" evidence="1">
    <location>
        <begin position="24"/>
        <end position="40"/>
    </location>
</feature>
<keyword evidence="2" id="KW-1133">Transmembrane helix</keyword>
<proteinExistence type="predicted"/>
<feature type="transmembrane region" description="Helical" evidence="2">
    <location>
        <begin position="184"/>
        <end position="202"/>
    </location>
</feature>
<dbReference type="EMBL" id="SRID01000026">
    <property type="protein sequence ID" value="TGB16627.1"/>
    <property type="molecule type" value="Genomic_DNA"/>
</dbReference>
<comment type="caution">
    <text evidence="3">The sequence shown here is derived from an EMBL/GenBank/DDBJ whole genome shotgun (WGS) entry which is preliminary data.</text>
</comment>
<organism evidence="3 4">
    <name type="scientific">Streptomyces palmae</name>
    <dbReference type="NCBI Taxonomy" id="1701085"/>
    <lineage>
        <taxon>Bacteria</taxon>
        <taxon>Bacillati</taxon>
        <taxon>Actinomycetota</taxon>
        <taxon>Actinomycetes</taxon>
        <taxon>Kitasatosporales</taxon>
        <taxon>Streptomycetaceae</taxon>
        <taxon>Streptomyces</taxon>
    </lineage>
</organism>
<evidence type="ECO:0000313" key="4">
    <source>
        <dbReference type="Proteomes" id="UP000297948"/>
    </source>
</evidence>
<name>A0A4Z0HDG4_9ACTN</name>
<dbReference type="CDD" id="cd05709">
    <property type="entry name" value="S2P-M50"/>
    <property type="match status" value="1"/>
</dbReference>
<feature type="compositionally biased region" description="Gly residues" evidence="1">
    <location>
        <begin position="1"/>
        <end position="14"/>
    </location>
</feature>
<dbReference type="OrthoDB" id="2680017at2"/>
<keyword evidence="2" id="KW-0812">Transmembrane</keyword>
<evidence type="ECO:0000256" key="2">
    <source>
        <dbReference type="SAM" id="Phobius"/>
    </source>
</evidence>
<dbReference type="RefSeq" id="WP_135337713.1">
    <property type="nucleotide sequence ID" value="NZ_JBHLTX010000005.1"/>
</dbReference>
<feature type="transmembrane region" description="Helical" evidence="2">
    <location>
        <begin position="385"/>
        <end position="407"/>
    </location>
</feature>
<protein>
    <submittedName>
        <fullName evidence="3">M50 family peptidase</fullName>
    </submittedName>
</protein>
<dbReference type="AlphaFoldDB" id="A0A4Z0HDG4"/>
<evidence type="ECO:0000313" key="3">
    <source>
        <dbReference type="EMBL" id="TGB16627.1"/>
    </source>
</evidence>
<evidence type="ECO:0000256" key="1">
    <source>
        <dbReference type="SAM" id="MobiDB-lite"/>
    </source>
</evidence>
<feature type="transmembrane region" description="Helical" evidence="2">
    <location>
        <begin position="419"/>
        <end position="439"/>
    </location>
</feature>
<keyword evidence="4" id="KW-1185">Reference proteome</keyword>
<feature type="transmembrane region" description="Helical" evidence="2">
    <location>
        <begin position="214"/>
        <end position="232"/>
    </location>
</feature>
<sequence>MSGSDTGSGTGSDTGTGPDAASGPGPGAGPGAGAGAGAGAGQDYRRPRLRSDVVLGPGLRSGPKVLHHIKDERTGCYYRIGAREHFIMGLMDGSRTLDDIGRAYEDTYQRRLGPANWQQIFTLLGRYQLLDGHTDPAVLDRLRAAHEEKQAAQQNWLHRRWVMMRPDGLCAVLAQRLSVLFHRAFVIPALLVLLALQIYVWSRFDVLIEDTGEQNHWAITVPLSLLLAWLITMGHELAHGVSCRYFGGRVTEIGVRWRFPFLAPYCRTDDIVLFQRRTARVATAFAGSFVSLLAMIPVAVWWRLTEDGHQQHALAAALLLFGSGGALVNMLPFFQLDGYVMLTHALGIADLRRDATTWWRLRLTSRKPTAQEQLAAYPAREARIYAGYGAASALFLTTAYAALMWLWFRTLDHWMPAGWAVAILAAETAVLAGVVALAAKARTRGERTHG</sequence>
<feature type="transmembrane region" description="Helical" evidence="2">
    <location>
        <begin position="314"/>
        <end position="334"/>
    </location>
</feature>
<accession>A0A4Z0HDG4</accession>
<gene>
    <name evidence="3" type="ORF">E4099_05035</name>
</gene>
<dbReference type="Proteomes" id="UP000297948">
    <property type="component" value="Unassembled WGS sequence"/>
</dbReference>
<feature type="transmembrane region" description="Helical" evidence="2">
    <location>
        <begin position="281"/>
        <end position="302"/>
    </location>
</feature>
<feature type="region of interest" description="Disordered" evidence="1">
    <location>
        <begin position="1"/>
        <end position="47"/>
    </location>
</feature>